<evidence type="ECO:0000256" key="2">
    <source>
        <dbReference type="ARBA" id="ARBA00004496"/>
    </source>
</evidence>
<dbReference type="Proteomes" id="UP000085678">
    <property type="component" value="Unplaced"/>
</dbReference>
<dbReference type="STRING" id="7574.A0A1S3HS10"/>
<reference evidence="10" key="1">
    <citation type="submission" date="2025-08" db="UniProtKB">
        <authorList>
            <consortium name="RefSeq"/>
        </authorList>
    </citation>
    <scope>IDENTIFICATION</scope>
    <source>
        <tissue evidence="10">Gonads</tissue>
    </source>
</reference>
<dbReference type="FunFam" id="3.40.50.150:FF:000101">
    <property type="entry name" value="Thiopurine S-methyltransferase"/>
    <property type="match status" value="1"/>
</dbReference>
<keyword evidence="6" id="KW-0489">Methyltransferase</keyword>
<dbReference type="GO" id="GO:0005737">
    <property type="term" value="C:cytoplasm"/>
    <property type="evidence" value="ECO:0007669"/>
    <property type="project" value="UniProtKB-SubCell"/>
</dbReference>
<evidence type="ECO:0000256" key="7">
    <source>
        <dbReference type="ARBA" id="ARBA00022679"/>
    </source>
</evidence>
<name>A0A1S3HS10_LINAN</name>
<organism evidence="9 10">
    <name type="scientific">Lingula anatina</name>
    <name type="common">Brachiopod</name>
    <name type="synonym">Lingula unguis</name>
    <dbReference type="NCBI Taxonomy" id="7574"/>
    <lineage>
        <taxon>Eukaryota</taxon>
        <taxon>Metazoa</taxon>
        <taxon>Spiralia</taxon>
        <taxon>Lophotrochozoa</taxon>
        <taxon>Brachiopoda</taxon>
        <taxon>Linguliformea</taxon>
        <taxon>Lingulata</taxon>
        <taxon>Lingulida</taxon>
        <taxon>Linguloidea</taxon>
        <taxon>Lingulidae</taxon>
        <taxon>Lingula</taxon>
    </lineage>
</organism>
<evidence type="ECO:0000313" key="10">
    <source>
        <dbReference type="RefSeq" id="XP_013388820.1"/>
    </source>
</evidence>
<keyword evidence="9" id="KW-1185">Reference proteome</keyword>
<evidence type="ECO:0000256" key="4">
    <source>
        <dbReference type="ARBA" id="ARBA00011905"/>
    </source>
</evidence>
<dbReference type="AlphaFoldDB" id="A0A1S3HS10"/>
<dbReference type="Gene3D" id="3.40.50.150">
    <property type="entry name" value="Vaccinia Virus protein VP39"/>
    <property type="match status" value="1"/>
</dbReference>
<dbReference type="PIRSF" id="PIRSF023956">
    <property type="entry name" value="Thiopurine_S-methyltransferase"/>
    <property type="match status" value="1"/>
</dbReference>
<dbReference type="PANTHER" id="PTHR10259">
    <property type="entry name" value="THIOPURINE S-METHYLTRANSFERASE"/>
    <property type="match status" value="1"/>
</dbReference>
<dbReference type="RefSeq" id="XP_013388820.1">
    <property type="nucleotide sequence ID" value="XM_013533366.1"/>
</dbReference>
<evidence type="ECO:0000256" key="8">
    <source>
        <dbReference type="ARBA" id="ARBA00022691"/>
    </source>
</evidence>
<comment type="catalytic activity">
    <reaction evidence="1">
        <text>S-adenosyl-L-methionine + a thiopurine = S-adenosyl-L-homocysteine + a thiopurine S-methylether.</text>
        <dbReference type="EC" id="2.1.1.67"/>
    </reaction>
</comment>
<sequence>MSENTEPGRELDVWMSKWEKGQAVWHKTHVQPLLVKNFDLLVAGKRNAKVLVPLCGKSLDMKWLADQGHTVVGVEASELAVQAFFTENGIQHTVTDVPAIDFKLYQDPDNKIRIYVGDFFKFSKEMEGEFDGIWDRAALGSIHLEDRERYVKLMVSLMSEDCQYLAEAYYYEGTCTMQRIPPPHSTRPDTIYKLFEYTCDVKMIEHVDLKQVDFICSPPFKPEIDVLFLYLYLFTKKK</sequence>
<evidence type="ECO:0000256" key="3">
    <source>
        <dbReference type="ARBA" id="ARBA00008145"/>
    </source>
</evidence>
<comment type="subcellular location">
    <subcellularLocation>
        <location evidence="2">Cytoplasm</location>
    </subcellularLocation>
</comment>
<dbReference type="GO" id="GO:0032259">
    <property type="term" value="P:methylation"/>
    <property type="evidence" value="ECO:0007669"/>
    <property type="project" value="UniProtKB-KW"/>
</dbReference>
<evidence type="ECO:0000313" key="9">
    <source>
        <dbReference type="Proteomes" id="UP000085678"/>
    </source>
</evidence>
<keyword evidence="8" id="KW-0949">S-adenosyl-L-methionine</keyword>
<evidence type="ECO:0000256" key="6">
    <source>
        <dbReference type="ARBA" id="ARBA00022603"/>
    </source>
</evidence>
<evidence type="ECO:0000256" key="1">
    <source>
        <dbReference type="ARBA" id="ARBA00000903"/>
    </source>
</evidence>
<comment type="similarity">
    <text evidence="3">Belongs to the class I-like SAM-binding methyltransferase superfamily. TPMT family.</text>
</comment>
<dbReference type="InParanoid" id="A0A1S3HS10"/>
<dbReference type="InterPro" id="IPR029063">
    <property type="entry name" value="SAM-dependent_MTases_sf"/>
</dbReference>
<dbReference type="GeneID" id="106157652"/>
<dbReference type="Pfam" id="PF05724">
    <property type="entry name" value="TPMT"/>
    <property type="match status" value="1"/>
</dbReference>
<protein>
    <recommendedName>
        <fullName evidence="4">thiopurine S-methyltransferase</fullName>
        <ecNumber evidence="4">2.1.1.67</ecNumber>
    </recommendedName>
</protein>
<dbReference type="PANTHER" id="PTHR10259:SF11">
    <property type="entry name" value="THIOPURINE S-METHYLTRANSFERASE"/>
    <property type="match status" value="1"/>
</dbReference>
<proteinExistence type="inferred from homology"/>
<accession>A0A1S3HS10</accession>
<keyword evidence="5" id="KW-0963">Cytoplasm</keyword>
<dbReference type="InterPro" id="IPR008854">
    <property type="entry name" value="TPMT"/>
</dbReference>
<dbReference type="PROSITE" id="PS51585">
    <property type="entry name" value="SAM_MT_TPMT"/>
    <property type="match status" value="1"/>
</dbReference>
<dbReference type="OrthoDB" id="276151at2759"/>
<dbReference type="InterPro" id="IPR025835">
    <property type="entry name" value="Thiopurine_S-MeTrfase"/>
</dbReference>
<dbReference type="GO" id="GO:0008119">
    <property type="term" value="F:thiopurine S-methyltransferase activity"/>
    <property type="evidence" value="ECO:0007669"/>
    <property type="project" value="UniProtKB-EC"/>
</dbReference>
<dbReference type="EC" id="2.1.1.67" evidence="4"/>
<gene>
    <name evidence="10" type="primary">LOC106157652</name>
</gene>
<dbReference type="KEGG" id="lak:106157652"/>
<dbReference type="SUPFAM" id="SSF53335">
    <property type="entry name" value="S-adenosyl-L-methionine-dependent methyltransferases"/>
    <property type="match status" value="1"/>
</dbReference>
<evidence type="ECO:0000256" key="5">
    <source>
        <dbReference type="ARBA" id="ARBA00022490"/>
    </source>
</evidence>
<keyword evidence="7" id="KW-0808">Transferase</keyword>